<name>A0A3G7U3N5_9PSED</name>
<organism evidence="1 2">
    <name type="scientific">Pseudomonas synxantha</name>
    <dbReference type="NCBI Taxonomy" id="47883"/>
    <lineage>
        <taxon>Bacteria</taxon>
        <taxon>Pseudomonadati</taxon>
        <taxon>Pseudomonadota</taxon>
        <taxon>Gammaproteobacteria</taxon>
        <taxon>Pseudomonadales</taxon>
        <taxon>Pseudomonadaceae</taxon>
        <taxon>Pseudomonas</taxon>
    </lineage>
</organism>
<proteinExistence type="predicted"/>
<dbReference type="EMBL" id="CP027754">
    <property type="protein sequence ID" value="AZE53983.1"/>
    <property type="molecule type" value="Genomic_DNA"/>
</dbReference>
<reference evidence="1 2" key="1">
    <citation type="submission" date="2018-03" db="EMBL/GenBank/DDBJ databases">
        <title>Diversity of phytobeneficial traits revealed by whole-genome analysis of worldwide-isolated phenazine-producing Pseudomonas spp.</title>
        <authorList>
            <person name="Biessy A."/>
            <person name="Novinscak A."/>
            <person name="Blom J."/>
            <person name="Leger G."/>
            <person name="Thomashow L.S."/>
            <person name="Cazorla F.M."/>
            <person name="Josic D."/>
            <person name="Filion M."/>
        </authorList>
    </citation>
    <scope>NUCLEOTIDE SEQUENCE [LARGE SCALE GENOMIC DNA]</scope>
    <source>
        <strain evidence="1 2">30B</strain>
    </source>
</reference>
<dbReference type="Proteomes" id="UP000268696">
    <property type="component" value="Chromosome"/>
</dbReference>
<dbReference type="AlphaFoldDB" id="A0A3G7U3N5"/>
<evidence type="ECO:0000313" key="2">
    <source>
        <dbReference type="Proteomes" id="UP000268696"/>
    </source>
</evidence>
<gene>
    <name evidence="1" type="ORF">C4K03_1814</name>
</gene>
<sequence length="43" mass="4432">MSAGLFNMKCDSTVGAGLPAIAAYQPPDASTDRLLSQASQLPH</sequence>
<protein>
    <submittedName>
        <fullName evidence="1">Uncharacterized protein</fullName>
    </submittedName>
</protein>
<evidence type="ECO:0000313" key="1">
    <source>
        <dbReference type="EMBL" id="AZE53983.1"/>
    </source>
</evidence>
<accession>A0A3G7U3N5</accession>